<evidence type="ECO:0000313" key="7">
    <source>
        <dbReference type="Proteomes" id="UP000789595"/>
    </source>
</evidence>
<evidence type="ECO:0000256" key="1">
    <source>
        <dbReference type="ARBA" id="ARBA00006721"/>
    </source>
</evidence>
<dbReference type="InterPro" id="IPR050757">
    <property type="entry name" value="Collagen_mod_GT25"/>
</dbReference>
<dbReference type="InterPro" id="IPR057589">
    <property type="entry name" value="GT_PLOD"/>
</dbReference>
<accession>A0A8J2SL32</accession>
<feature type="domain" description="PLOD1-3-like GT" evidence="5">
    <location>
        <begin position="94"/>
        <end position="322"/>
    </location>
</feature>
<dbReference type="Proteomes" id="UP000789595">
    <property type="component" value="Unassembled WGS sequence"/>
</dbReference>
<comment type="caution">
    <text evidence="6">The sequence shown here is derived from an EMBL/GenBank/DDBJ whole genome shotgun (WGS) entry which is preliminary data.</text>
</comment>
<evidence type="ECO:0000259" key="5">
    <source>
        <dbReference type="Pfam" id="PF25342"/>
    </source>
</evidence>
<keyword evidence="7" id="KW-1185">Reference proteome</keyword>
<dbReference type="EMBL" id="CAKKNE010000002">
    <property type="protein sequence ID" value="CAH0369779.1"/>
    <property type="molecule type" value="Genomic_DNA"/>
</dbReference>
<dbReference type="PANTHER" id="PTHR10730:SF53">
    <property type="entry name" value="GLYCOSYLTRANSFERASE 25 FAMILY MEMBER"/>
    <property type="match status" value="1"/>
</dbReference>
<organism evidence="6 7">
    <name type="scientific">Pelagomonas calceolata</name>
    <dbReference type="NCBI Taxonomy" id="35677"/>
    <lineage>
        <taxon>Eukaryota</taxon>
        <taxon>Sar</taxon>
        <taxon>Stramenopiles</taxon>
        <taxon>Ochrophyta</taxon>
        <taxon>Pelagophyceae</taxon>
        <taxon>Pelagomonadales</taxon>
        <taxon>Pelagomonadaceae</taxon>
        <taxon>Pelagomonas</taxon>
    </lineage>
</organism>
<keyword evidence="2" id="KW-0328">Glycosyltransferase</keyword>
<dbReference type="CDD" id="cd22997">
    <property type="entry name" value="GT_LH"/>
    <property type="match status" value="1"/>
</dbReference>
<evidence type="ECO:0000256" key="2">
    <source>
        <dbReference type="ARBA" id="ARBA00022676"/>
    </source>
</evidence>
<dbReference type="GO" id="GO:0016740">
    <property type="term" value="F:transferase activity"/>
    <property type="evidence" value="ECO:0007669"/>
    <property type="project" value="UniProtKB-KW"/>
</dbReference>
<comment type="similarity">
    <text evidence="1">Belongs to the glycosyltransferase 25 family.</text>
</comment>
<keyword evidence="4" id="KW-1133">Transmembrane helix</keyword>
<sequence>MRQRQARPCSIRRAVSALVAIGVGLWCFMHYQFALTQQAQRAARAPEPVIAPEPVAHHSSGLFAKLSEKTTVAPPAKPAPKPPSRNDTCAHGIVALTYASHPGRDDRFCRSLESAIRNGLDLRVLGWGVKWEGLSQKLGAALRAVEELPADCPVVFTDAYDVLFTQGESAMRKAFDAIKADLVFSAECGCWPQVTRDRGKTCRDEYPPSPTPYRYLNSGSWAGRASVAAKFLRAIGADATSVDFHKLNDQELASELYLRRGFPGLQLDHHAKLFQAMHSINDDTLVPNCDPRPHLREVDGVWRNTLTGSTPAVFHFNGGGKRHHLLMEARTWWKRCRTAQTVDALEKVAATKLLFNGVRRSFGDVCPGHLAKARGAADHDCDLST</sequence>
<gene>
    <name evidence="6" type="ORF">PECAL_2P29170</name>
</gene>
<evidence type="ECO:0000256" key="3">
    <source>
        <dbReference type="ARBA" id="ARBA00022679"/>
    </source>
</evidence>
<evidence type="ECO:0000256" key="4">
    <source>
        <dbReference type="SAM" id="Phobius"/>
    </source>
</evidence>
<proteinExistence type="inferred from homology"/>
<evidence type="ECO:0000313" key="6">
    <source>
        <dbReference type="EMBL" id="CAH0369779.1"/>
    </source>
</evidence>
<name>A0A8J2SL32_9STRA</name>
<reference evidence="6" key="1">
    <citation type="submission" date="2021-11" db="EMBL/GenBank/DDBJ databases">
        <authorList>
            <consortium name="Genoscope - CEA"/>
            <person name="William W."/>
        </authorList>
    </citation>
    <scope>NUCLEOTIDE SEQUENCE</scope>
</reference>
<keyword evidence="3" id="KW-0808">Transferase</keyword>
<keyword evidence="4" id="KW-0472">Membrane</keyword>
<protein>
    <recommendedName>
        <fullName evidence="5">PLOD1-3-like GT domain-containing protein</fullName>
    </recommendedName>
</protein>
<dbReference type="AlphaFoldDB" id="A0A8J2SL32"/>
<dbReference type="OrthoDB" id="69177at2759"/>
<feature type="transmembrane region" description="Helical" evidence="4">
    <location>
        <begin position="12"/>
        <end position="31"/>
    </location>
</feature>
<keyword evidence="4" id="KW-0812">Transmembrane</keyword>
<dbReference type="Pfam" id="PF25342">
    <property type="entry name" value="GT_PLOD"/>
    <property type="match status" value="1"/>
</dbReference>
<dbReference type="PANTHER" id="PTHR10730">
    <property type="entry name" value="PROCOLLAGEN-LYSINE,2-OXOGLUTARATE 5-DIOXYGENASE/GLYCOSYLTRANSFERASE 25 FAMILY MEMBER"/>
    <property type="match status" value="1"/>
</dbReference>